<protein>
    <submittedName>
        <fullName evidence="2">Uncharacterized protein</fullName>
    </submittedName>
</protein>
<feature type="region of interest" description="Disordered" evidence="1">
    <location>
        <begin position="1"/>
        <end position="31"/>
    </location>
</feature>
<reference evidence="2 3" key="1">
    <citation type="submission" date="2019-10" db="EMBL/GenBank/DDBJ databases">
        <authorList>
            <person name="Palmer J.M."/>
        </authorList>
    </citation>
    <scope>NUCLEOTIDE SEQUENCE [LARGE SCALE GENOMIC DNA]</scope>
    <source>
        <strain evidence="2 3">TWF696</strain>
    </source>
</reference>
<dbReference type="AlphaFoldDB" id="A0AAV9U037"/>
<dbReference type="Proteomes" id="UP001375240">
    <property type="component" value="Unassembled WGS sequence"/>
</dbReference>
<evidence type="ECO:0000313" key="2">
    <source>
        <dbReference type="EMBL" id="KAK6332839.1"/>
    </source>
</evidence>
<keyword evidence="3" id="KW-1185">Reference proteome</keyword>
<dbReference type="EMBL" id="JAVHNQ010000014">
    <property type="protein sequence ID" value="KAK6332839.1"/>
    <property type="molecule type" value="Genomic_DNA"/>
</dbReference>
<comment type="caution">
    <text evidence="2">The sequence shown here is derived from an EMBL/GenBank/DDBJ whole genome shotgun (WGS) entry which is preliminary data.</text>
</comment>
<organism evidence="2 3">
    <name type="scientific">Orbilia brochopaga</name>
    <dbReference type="NCBI Taxonomy" id="3140254"/>
    <lineage>
        <taxon>Eukaryota</taxon>
        <taxon>Fungi</taxon>
        <taxon>Dikarya</taxon>
        <taxon>Ascomycota</taxon>
        <taxon>Pezizomycotina</taxon>
        <taxon>Orbiliomycetes</taxon>
        <taxon>Orbiliales</taxon>
        <taxon>Orbiliaceae</taxon>
        <taxon>Orbilia</taxon>
    </lineage>
</organism>
<evidence type="ECO:0000313" key="3">
    <source>
        <dbReference type="Proteomes" id="UP001375240"/>
    </source>
</evidence>
<accession>A0AAV9U037</accession>
<gene>
    <name evidence="2" type="ORF">TWF696_002861</name>
</gene>
<evidence type="ECO:0000256" key="1">
    <source>
        <dbReference type="SAM" id="MobiDB-lite"/>
    </source>
</evidence>
<sequence>MSPYVPRKNVSMPSNMNKTLPPLPTEPRTPQTVQRFGRSVSHAVLPKVHFTPATAPVFRHREVSFDFSMLRRPVFEREEEDDICKISTFINRSESSIPDDPDVFESSAWWAGRYMAISDRLRGEMPYSTQDERDQQACKEMIAICEGDEYKERVLKIWWLNFRSKAPDEQEQGKKKTQV</sequence>
<name>A0AAV9U037_9PEZI</name>
<proteinExistence type="predicted"/>